<protein>
    <submittedName>
        <fullName evidence="9">Uncharacterized protein</fullName>
    </submittedName>
</protein>
<dbReference type="InterPro" id="IPR027417">
    <property type="entry name" value="P-loop_NTPase"/>
</dbReference>
<dbReference type="PROSITE" id="PS00690">
    <property type="entry name" value="DEAH_ATP_HELICASE"/>
    <property type="match status" value="1"/>
</dbReference>
<feature type="compositionally biased region" description="Basic and acidic residues" evidence="6">
    <location>
        <begin position="602"/>
        <end position="620"/>
    </location>
</feature>
<dbReference type="InterPro" id="IPR029256">
    <property type="entry name" value="Heliccase-ass-bd"/>
</dbReference>
<sequence>MNVPACLNQYLRDYQREGVVFMHHLYENRRGGLLCDDMGLGKTVQVIAFLSAILGKSGTPEDQHMRKKDIRRFQDAVHRHIIVLIVCPSSVIYNWKREFETWGFFSVGIFHGPGKNEVLERAKQGYYEVVLTSYDTCRINELKVNEIKWSLLVVDEVHRLKEDTSAITQTMKRLQIACKIGLTGTAIQNKYKELWCLLDWCNPGMVGSMRDWEINISRKLKKGQSHKASKRDLADARHIATKLKEQILNKWMLRRTKTLIAHQLPKKEDQVIFCPLTPTQRIVYERLLRSENFDILVRKNEICDCAEGMAERRRRGECCYTKNGDGVHWKYLVLGNLITLQKISNHLALIMPNADDDAEKREKDLELTQIAFPNDWPTRKPNFHEYRDPENCGKWKILERLLENWKKHGCKVLLFSMSVRLLNMLEKLMYSASYDYCRLDGKTPIASRMDIVDEFNNDPAKFVFLISTRAGGVGLNLTSANIVVVFDPNWNPSHDLQAQDRAYRIGQSRDVKVYRLIAAGSLEELFYGRQIYKQQQANIGYTASNERRYFEGVMGDPTQQGELFGTDNLFALHQESDIITKLILKRTEAAEITYDVADFHVSDTHRDDDDDTHEPVKTEEHDDDEVLAEQLRSIDKETAHNRQSRIERDTVAAILDEEGISYTHINDEIIGSSKIEERISMHAKKAVEMCSNTQAPAFAFEMDADEDDADEADTKSDMHEETHPQPEKRRARNAKLLSKKGRIRTVVGATPEHIREQQLHSMARFFKYSTTEAFAEYYDQAPRKQRDFLRKAFYDYLCEGNEMMP</sequence>
<evidence type="ECO:0000313" key="10">
    <source>
        <dbReference type="Proteomes" id="UP000318582"/>
    </source>
</evidence>
<gene>
    <name evidence="9" type="ORF">PhCBS80983_g03788</name>
</gene>
<dbReference type="Pfam" id="PF00271">
    <property type="entry name" value="Helicase_C"/>
    <property type="match status" value="1"/>
</dbReference>
<dbReference type="InterPro" id="IPR050496">
    <property type="entry name" value="SNF2_RAD54_helicase_repair"/>
</dbReference>
<dbReference type="Pfam" id="PF14773">
    <property type="entry name" value="VIGSSK"/>
    <property type="match status" value="1"/>
</dbReference>
<dbReference type="GO" id="GO:0016787">
    <property type="term" value="F:hydrolase activity"/>
    <property type="evidence" value="ECO:0007669"/>
    <property type="project" value="UniProtKB-KW"/>
</dbReference>
<dbReference type="Pfam" id="PF00176">
    <property type="entry name" value="SNF2-rel_dom"/>
    <property type="match status" value="1"/>
</dbReference>
<keyword evidence="10" id="KW-1185">Reference proteome</keyword>
<keyword evidence="4" id="KW-0067">ATP-binding</keyword>
<evidence type="ECO:0000259" key="7">
    <source>
        <dbReference type="PROSITE" id="PS51192"/>
    </source>
</evidence>
<dbReference type="InterPro" id="IPR049730">
    <property type="entry name" value="SNF2/RAD54-like_C"/>
</dbReference>
<name>A0A507E110_9FUNG</name>
<keyword evidence="5" id="KW-0539">Nucleus</keyword>
<dbReference type="FunFam" id="3.40.50.10810:FF:000019">
    <property type="entry name" value="DNA excision repair protein ERCC-6-like 2 isoform X1"/>
    <property type="match status" value="1"/>
</dbReference>
<evidence type="ECO:0000256" key="6">
    <source>
        <dbReference type="SAM" id="MobiDB-lite"/>
    </source>
</evidence>
<comment type="subcellular location">
    <subcellularLocation>
        <location evidence="1">Nucleus</location>
    </subcellularLocation>
</comment>
<evidence type="ECO:0000256" key="2">
    <source>
        <dbReference type="ARBA" id="ARBA00022741"/>
    </source>
</evidence>
<dbReference type="InterPro" id="IPR002464">
    <property type="entry name" value="DNA/RNA_helicase_DEAH_CS"/>
</dbReference>
<dbReference type="PANTHER" id="PTHR45629:SF7">
    <property type="entry name" value="DNA EXCISION REPAIR PROTEIN ERCC-6-RELATED"/>
    <property type="match status" value="1"/>
</dbReference>
<evidence type="ECO:0000256" key="1">
    <source>
        <dbReference type="ARBA" id="ARBA00004123"/>
    </source>
</evidence>
<evidence type="ECO:0000256" key="5">
    <source>
        <dbReference type="ARBA" id="ARBA00023242"/>
    </source>
</evidence>
<dbReference type="Gene3D" id="3.40.50.300">
    <property type="entry name" value="P-loop containing nucleotide triphosphate hydrolases"/>
    <property type="match status" value="1"/>
</dbReference>
<feature type="domain" description="Helicase ATP-binding" evidence="7">
    <location>
        <begin position="23"/>
        <end position="204"/>
    </location>
</feature>
<dbReference type="AlphaFoldDB" id="A0A507E110"/>
<dbReference type="CDD" id="cd18793">
    <property type="entry name" value="SF2_C_SNF"/>
    <property type="match status" value="1"/>
</dbReference>
<evidence type="ECO:0000256" key="3">
    <source>
        <dbReference type="ARBA" id="ARBA00022801"/>
    </source>
</evidence>
<dbReference type="EMBL" id="QEAQ01000051">
    <property type="protein sequence ID" value="TPX57534.1"/>
    <property type="molecule type" value="Genomic_DNA"/>
</dbReference>
<feature type="domain" description="Helicase C-terminal" evidence="8">
    <location>
        <begin position="397"/>
        <end position="550"/>
    </location>
</feature>
<accession>A0A507E110</accession>
<feature type="compositionally biased region" description="Basic and acidic residues" evidence="6">
    <location>
        <begin position="712"/>
        <end position="728"/>
    </location>
</feature>
<keyword evidence="2" id="KW-0547">Nucleotide-binding</keyword>
<evidence type="ECO:0000259" key="8">
    <source>
        <dbReference type="PROSITE" id="PS51194"/>
    </source>
</evidence>
<dbReference type="STRING" id="109895.A0A507E110"/>
<dbReference type="SUPFAM" id="SSF52540">
    <property type="entry name" value="P-loop containing nucleoside triphosphate hydrolases"/>
    <property type="match status" value="2"/>
</dbReference>
<dbReference type="InterPro" id="IPR038718">
    <property type="entry name" value="SNF2-like_sf"/>
</dbReference>
<dbReference type="PROSITE" id="PS51194">
    <property type="entry name" value="HELICASE_CTER"/>
    <property type="match status" value="1"/>
</dbReference>
<evidence type="ECO:0000313" key="9">
    <source>
        <dbReference type="EMBL" id="TPX57534.1"/>
    </source>
</evidence>
<keyword evidence="3" id="KW-0378">Hydrolase</keyword>
<feature type="region of interest" description="Disordered" evidence="6">
    <location>
        <begin position="602"/>
        <end position="624"/>
    </location>
</feature>
<comment type="caution">
    <text evidence="9">The sequence shown here is derived from an EMBL/GenBank/DDBJ whole genome shotgun (WGS) entry which is preliminary data.</text>
</comment>
<dbReference type="PROSITE" id="PS51192">
    <property type="entry name" value="HELICASE_ATP_BIND_1"/>
    <property type="match status" value="1"/>
</dbReference>
<dbReference type="Gene3D" id="3.40.50.10810">
    <property type="entry name" value="Tandem AAA-ATPase domain"/>
    <property type="match status" value="1"/>
</dbReference>
<dbReference type="SMART" id="SM00490">
    <property type="entry name" value="HELICc"/>
    <property type="match status" value="1"/>
</dbReference>
<feature type="region of interest" description="Disordered" evidence="6">
    <location>
        <begin position="706"/>
        <end position="731"/>
    </location>
</feature>
<evidence type="ECO:0000256" key="4">
    <source>
        <dbReference type="ARBA" id="ARBA00022840"/>
    </source>
</evidence>
<reference evidence="9 10" key="1">
    <citation type="journal article" date="2019" name="Sci. Rep.">
        <title>Comparative genomics of chytrid fungi reveal insights into the obligate biotrophic and pathogenic lifestyle of Synchytrium endobioticum.</title>
        <authorList>
            <person name="van de Vossenberg B.T.L.H."/>
            <person name="Warris S."/>
            <person name="Nguyen H.D.T."/>
            <person name="van Gent-Pelzer M.P.E."/>
            <person name="Joly D.L."/>
            <person name="van de Geest H.C."/>
            <person name="Bonants P.J.M."/>
            <person name="Smith D.S."/>
            <person name="Levesque C.A."/>
            <person name="van der Lee T.A.J."/>
        </authorList>
    </citation>
    <scope>NUCLEOTIDE SEQUENCE [LARGE SCALE GENOMIC DNA]</scope>
    <source>
        <strain evidence="9 10">CBS 809.83</strain>
    </source>
</reference>
<dbReference type="PANTHER" id="PTHR45629">
    <property type="entry name" value="SNF2/RAD54 FAMILY MEMBER"/>
    <property type="match status" value="1"/>
</dbReference>
<proteinExistence type="predicted"/>
<dbReference type="SMART" id="SM00487">
    <property type="entry name" value="DEXDc"/>
    <property type="match status" value="1"/>
</dbReference>
<organism evidence="9 10">
    <name type="scientific">Powellomyces hirtus</name>
    <dbReference type="NCBI Taxonomy" id="109895"/>
    <lineage>
        <taxon>Eukaryota</taxon>
        <taxon>Fungi</taxon>
        <taxon>Fungi incertae sedis</taxon>
        <taxon>Chytridiomycota</taxon>
        <taxon>Chytridiomycota incertae sedis</taxon>
        <taxon>Chytridiomycetes</taxon>
        <taxon>Spizellomycetales</taxon>
        <taxon>Powellomycetaceae</taxon>
        <taxon>Powellomyces</taxon>
    </lineage>
</organism>
<dbReference type="InterPro" id="IPR001650">
    <property type="entry name" value="Helicase_C-like"/>
</dbReference>
<dbReference type="Proteomes" id="UP000318582">
    <property type="component" value="Unassembled WGS sequence"/>
</dbReference>
<dbReference type="InterPro" id="IPR000330">
    <property type="entry name" value="SNF2_N"/>
</dbReference>
<dbReference type="InterPro" id="IPR014001">
    <property type="entry name" value="Helicase_ATP-bd"/>
</dbReference>
<dbReference type="GO" id="GO:0005524">
    <property type="term" value="F:ATP binding"/>
    <property type="evidence" value="ECO:0007669"/>
    <property type="project" value="InterPro"/>
</dbReference>
<dbReference type="GO" id="GO:0005634">
    <property type="term" value="C:nucleus"/>
    <property type="evidence" value="ECO:0007669"/>
    <property type="project" value="UniProtKB-SubCell"/>
</dbReference>